<keyword evidence="1" id="KW-0812">Transmembrane</keyword>
<sequence length="158" mass="17778">MFTHGSYLLWESEVANSFFRWTKTTSLQHITNFFLGSCSEVHLKSLALSLPDFYVLQAAVVADVSLTFIIVFFNLLLMQFFVFLLLYESSHLNLSIISQEACTELIALWSEGFCFVVNSEFLESLKAPYLFLGVEVRAPTATAAARPLPPPFVLPARV</sequence>
<feature type="transmembrane region" description="Helical" evidence="1">
    <location>
        <begin position="54"/>
        <end position="87"/>
    </location>
</feature>
<keyword evidence="1" id="KW-0472">Membrane</keyword>
<reference evidence="2" key="1">
    <citation type="submission" date="2023-05" db="EMBL/GenBank/DDBJ databases">
        <title>Nepenthes gracilis genome sequencing.</title>
        <authorList>
            <person name="Fukushima K."/>
        </authorList>
    </citation>
    <scope>NUCLEOTIDE SEQUENCE</scope>
    <source>
        <strain evidence="2">SING2019-196</strain>
    </source>
</reference>
<accession>A0AAD3TBC3</accession>
<dbReference type="Proteomes" id="UP001279734">
    <property type="component" value="Unassembled WGS sequence"/>
</dbReference>
<organism evidence="2 3">
    <name type="scientific">Nepenthes gracilis</name>
    <name type="common">Slender pitcher plant</name>
    <dbReference type="NCBI Taxonomy" id="150966"/>
    <lineage>
        <taxon>Eukaryota</taxon>
        <taxon>Viridiplantae</taxon>
        <taxon>Streptophyta</taxon>
        <taxon>Embryophyta</taxon>
        <taxon>Tracheophyta</taxon>
        <taxon>Spermatophyta</taxon>
        <taxon>Magnoliopsida</taxon>
        <taxon>eudicotyledons</taxon>
        <taxon>Gunneridae</taxon>
        <taxon>Pentapetalae</taxon>
        <taxon>Caryophyllales</taxon>
        <taxon>Nepenthaceae</taxon>
        <taxon>Nepenthes</taxon>
    </lineage>
</organism>
<gene>
    <name evidence="2" type="ORF">Nepgr_027894</name>
</gene>
<proteinExistence type="predicted"/>
<evidence type="ECO:0000256" key="1">
    <source>
        <dbReference type="SAM" id="Phobius"/>
    </source>
</evidence>
<evidence type="ECO:0000313" key="2">
    <source>
        <dbReference type="EMBL" id="GMH26051.1"/>
    </source>
</evidence>
<comment type="caution">
    <text evidence="2">The sequence shown here is derived from an EMBL/GenBank/DDBJ whole genome shotgun (WGS) entry which is preliminary data.</text>
</comment>
<dbReference type="AlphaFoldDB" id="A0AAD3TBC3"/>
<evidence type="ECO:0000313" key="3">
    <source>
        <dbReference type="Proteomes" id="UP001279734"/>
    </source>
</evidence>
<keyword evidence="3" id="KW-1185">Reference proteome</keyword>
<protein>
    <submittedName>
        <fullName evidence="2">Uncharacterized protein</fullName>
    </submittedName>
</protein>
<name>A0AAD3TBC3_NEPGR</name>
<dbReference type="EMBL" id="BSYO01000030">
    <property type="protein sequence ID" value="GMH26051.1"/>
    <property type="molecule type" value="Genomic_DNA"/>
</dbReference>
<keyword evidence="1" id="KW-1133">Transmembrane helix</keyword>